<dbReference type="Proteomes" id="UP000235828">
    <property type="component" value="Chromosome A"/>
</dbReference>
<reference evidence="2 3" key="1">
    <citation type="submission" date="2017-10" db="EMBL/GenBank/DDBJ databases">
        <authorList>
            <person name="Banno H."/>
            <person name="Chua N.-H."/>
        </authorList>
    </citation>
    <scope>NUCLEOTIDE SEQUENCE [LARGE SCALE GENOMIC DNA]</scope>
    <source>
        <strain evidence="2">Vibrio tapetis CECT4600</strain>
    </source>
</reference>
<dbReference type="Pfam" id="PF08668">
    <property type="entry name" value="HDOD"/>
    <property type="match status" value="1"/>
</dbReference>
<gene>
    <name evidence="2" type="ORF">VTAP4600_A0260</name>
</gene>
<dbReference type="PROSITE" id="PS51833">
    <property type="entry name" value="HDOD"/>
    <property type="match status" value="1"/>
</dbReference>
<evidence type="ECO:0000313" key="2">
    <source>
        <dbReference type="EMBL" id="SON48239.1"/>
    </source>
</evidence>
<dbReference type="Gene3D" id="1.10.3210.10">
    <property type="entry name" value="Hypothetical protein af1432"/>
    <property type="match status" value="1"/>
</dbReference>
<sequence>MSQTALISRLNELPRLQKILQELLDMVNQDDVDFGQLANKIGMEQILSARLLRMANSAHFGGNKTVSSVNDALIRVGSGPVKTLVVASVLSSAFPKVPSLDMTEYWTNTFEVATLASKIAMASGVENGIDANEAFTAAILHNIGELMIHTLAPEDARTVADLVEAGQDELSAQQEVLGTTAPELGALLAKTWKFPDHMVGAIKHYPDSPQSAEKPRLAVVLHFARDIHANWDEQEDDKAKATFIATHQDSRALIISSAVRESIDKVRGNGADMATQMMAA</sequence>
<accession>A0A2N8Z8J3</accession>
<dbReference type="SUPFAM" id="SSF109604">
    <property type="entry name" value="HD-domain/PDEase-like"/>
    <property type="match status" value="1"/>
</dbReference>
<dbReference type="KEGG" id="vta:A0260"/>
<dbReference type="InterPro" id="IPR013976">
    <property type="entry name" value="HDOD"/>
</dbReference>
<keyword evidence="2" id="KW-0808">Transferase</keyword>
<dbReference type="InterPro" id="IPR052340">
    <property type="entry name" value="RNase_Y/CdgJ"/>
</dbReference>
<dbReference type="GO" id="GO:0016301">
    <property type="term" value="F:kinase activity"/>
    <property type="evidence" value="ECO:0007669"/>
    <property type="project" value="UniProtKB-KW"/>
</dbReference>
<keyword evidence="3" id="KW-1185">Reference proteome</keyword>
<name>A0A2N8Z8J3_9VIBR</name>
<keyword evidence="2" id="KW-0418">Kinase</keyword>
<dbReference type="PANTHER" id="PTHR33525:SF6">
    <property type="entry name" value="HDOD DOMAIN-CONTAINING PROTEIN"/>
    <property type="match status" value="1"/>
</dbReference>
<dbReference type="PANTHER" id="PTHR33525">
    <property type="match status" value="1"/>
</dbReference>
<evidence type="ECO:0000259" key="1">
    <source>
        <dbReference type="PROSITE" id="PS51833"/>
    </source>
</evidence>
<dbReference type="AlphaFoldDB" id="A0A2N8Z8J3"/>
<dbReference type="RefSeq" id="WP_102521147.1">
    <property type="nucleotide sequence ID" value="NZ_LT960611.1"/>
</dbReference>
<evidence type="ECO:0000313" key="3">
    <source>
        <dbReference type="Proteomes" id="UP000235828"/>
    </source>
</evidence>
<organism evidence="2 3">
    <name type="scientific">Vibrio tapetis subsp. tapetis</name>
    <dbReference type="NCBI Taxonomy" id="1671868"/>
    <lineage>
        <taxon>Bacteria</taxon>
        <taxon>Pseudomonadati</taxon>
        <taxon>Pseudomonadota</taxon>
        <taxon>Gammaproteobacteria</taxon>
        <taxon>Vibrionales</taxon>
        <taxon>Vibrionaceae</taxon>
        <taxon>Vibrio</taxon>
    </lineage>
</organism>
<protein>
    <submittedName>
        <fullName evidence="2">Histidine kinase</fullName>
    </submittedName>
</protein>
<dbReference type="EMBL" id="LT960611">
    <property type="protein sequence ID" value="SON48239.1"/>
    <property type="molecule type" value="Genomic_DNA"/>
</dbReference>
<proteinExistence type="predicted"/>
<feature type="domain" description="HDOD" evidence="1">
    <location>
        <begin position="13"/>
        <end position="208"/>
    </location>
</feature>
<dbReference type="OrthoDB" id="9770715at2"/>